<proteinExistence type="predicted"/>
<evidence type="ECO:0000313" key="7">
    <source>
        <dbReference type="Proteomes" id="UP000326289"/>
    </source>
</evidence>
<gene>
    <name evidence="6" type="ORF">BDV30DRAFT_225185</name>
</gene>
<keyword evidence="2" id="KW-0808">Transferase</keyword>
<evidence type="ECO:0000256" key="4">
    <source>
        <dbReference type="SAM" id="MobiDB-lite"/>
    </source>
</evidence>
<keyword evidence="7" id="KW-1185">Reference proteome</keyword>
<organism evidence="6 7">
    <name type="scientific">Aspergillus minisclerotigenes</name>
    <dbReference type="NCBI Taxonomy" id="656917"/>
    <lineage>
        <taxon>Eukaryota</taxon>
        <taxon>Fungi</taxon>
        <taxon>Dikarya</taxon>
        <taxon>Ascomycota</taxon>
        <taxon>Pezizomycotina</taxon>
        <taxon>Eurotiomycetes</taxon>
        <taxon>Eurotiomycetidae</taxon>
        <taxon>Eurotiales</taxon>
        <taxon>Aspergillaceae</taxon>
        <taxon>Aspergillus</taxon>
        <taxon>Aspergillus subgen. Circumdati</taxon>
    </lineage>
</organism>
<name>A0A5N6JBY0_9EURO</name>
<sequence length="637" mass="69350">MSPTQESATPVVQGRLIGHFHDRPLEEHGSGWSSLWDSNESDLWDRGKPSPALIDLIEQEKDTAIFRPLKPDVTPGNASFVEGDFFKPGWERQISANGDIKFDLVYDYTFLCALHPQMRPQWAAHMSEVVAPDGVLVCLEFPMYKDPTQPGPPWGLNGVHWDLLARGGDGIKNIGEEAEVEQVDQLPGRFRRLQYHKPARSYDAGRGVDMLNESEAKMIYGWLWPVFPSGNPRDYSVAARVIVNMPRGLHNPLPASLRIDIAAGECKKATQILESFLTAPYFGNPGRELPGKVLANAKGLAICTVAKAGFLGSARFGSGLVIARLDDGSWSAPSAISLTGVGFGGQVGFELTDFVFILDDAGLRSFLRMGSLTLGANISIAFGPVGRNAEFTSNATMEGISTMYAYSKTKGLFGGVSIEGGLMVERRHANKKLYKSKVSASQLLSGEIPPPLDATPLLQLLQSSTFQQRGAIPHSQPTTREPTTRSLNPVPQGPELPTGPENQSPAELSPEEIQPTARHFPAELHGESSLSLPSELPAETIINIPDEPTATPVNAEERPQTRTPTSTEVESKPHGTSTPETTPSEIRSEPKTDTPVKLKTPLVVEPEVADSEDYEGKRKHSYRRLAYVTMIGVSHVP</sequence>
<evidence type="ECO:0000256" key="3">
    <source>
        <dbReference type="ARBA" id="ARBA00022691"/>
    </source>
</evidence>
<dbReference type="CDD" id="cd11525">
    <property type="entry name" value="SYLF_SH3YL1_like"/>
    <property type="match status" value="1"/>
</dbReference>
<dbReference type="InterPro" id="IPR007461">
    <property type="entry name" value="Ysc84_actin-binding"/>
</dbReference>
<dbReference type="GO" id="GO:0035091">
    <property type="term" value="F:phosphatidylinositol binding"/>
    <property type="evidence" value="ECO:0007669"/>
    <property type="project" value="TreeGrafter"/>
</dbReference>
<evidence type="ECO:0000256" key="2">
    <source>
        <dbReference type="ARBA" id="ARBA00022679"/>
    </source>
</evidence>
<dbReference type="Proteomes" id="UP000326289">
    <property type="component" value="Unassembled WGS sequence"/>
</dbReference>
<dbReference type="InterPro" id="IPR008854">
    <property type="entry name" value="TPMT"/>
</dbReference>
<dbReference type="GO" id="GO:0051666">
    <property type="term" value="P:actin cortical patch localization"/>
    <property type="evidence" value="ECO:0007669"/>
    <property type="project" value="TreeGrafter"/>
</dbReference>
<dbReference type="EMBL" id="ML732782">
    <property type="protein sequence ID" value="KAB8275444.1"/>
    <property type="molecule type" value="Genomic_DNA"/>
</dbReference>
<evidence type="ECO:0000313" key="6">
    <source>
        <dbReference type="EMBL" id="KAB8275444.1"/>
    </source>
</evidence>
<feature type="region of interest" description="Disordered" evidence="4">
    <location>
        <begin position="544"/>
        <end position="618"/>
    </location>
</feature>
<feature type="region of interest" description="Disordered" evidence="4">
    <location>
        <begin position="467"/>
        <end position="512"/>
    </location>
</feature>
<feature type="compositionally biased region" description="Polar residues" evidence="4">
    <location>
        <begin position="561"/>
        <end position="585"/>
    </location>
</feature>
<dbReference type="PANTHER" id="PTHR15629:SF2">
    <property type="entry name" value="SH3 DOMAIN-CONTAINING YSC84-LIKE PROTEIN 1"/>
    <property type="match status" value="1"/>
</dbReference>
<accession>A0A5N6JBY0</accession>
<evidence type="ECO:0000256" key="1">
    <source>
        <dbReference type="ARBA" id="ARBA00022603"/>
    </source>
</evidence>
<protein>
    <recommendedName>
        <fullName evidence="5">Ysc84 actin-binding domain-containing protein</fullName>
    </recommendedName>
</protein>
<dbReference type="AlphaFoldDB" id="A0A5N6JBY0"/>
<dbReference type="GO" id="GO:0051015">
    <property type="term" value="F:actin filament binding"/>
    <property type="evidence" value="ECO:0007669"/>
    <property type="project" value="TreeGrafter"/>
</dbReference>
<dbReference type="GO" id="GO:0032259">
    <property type="term" value="P:methylation"/>
    <property type="evidence" value="ECO:0007669"/>
    <property type="project" value="UniProtKB-KW"/>
</dbReference>
<dbReference type="Pfam" id="PF04366">
    <property type="entry name" value="Ysc84"/>
    <property type="match status" value="1"/>
</dbReference>
<dbReference type="PANTHER" id="PTHR15629">
    <property type="entry name" value="SH3YL1 PROTEIN"/>
    <property type="match status" value="1"/>
</dbReference>
<dbReference type="GO" id="GO:0008757">
    <property type="term" value="F:S-adenosylmethionine-dependent methyltransferase activity"/>
    <property type="evidence" value="ECO:0007669"/>
    <property type="project" value="InterPro"/>
</dbReference>
<dbReference type="SUPFAM" id="SSF53335">
    <property type="entry name" value="S-adenosyl-L-methionine-dependent methyltransferases"/>
    <property type="match status" value="1"/>
</dbReference>
<feature type="compositionally biased region" description="Basic and acidic residues" evidence="4">
    <location>
        <begin position="586"/>
        <end position="596"/>
    </location>
</feature>
<dbReference type="InterPro" id="IPR029063">
    <property type="entry name" value="SAM-dependent_MTases_sf"/>
</dbReference>
<evidence type="ECO:0000259" key="5">
    <source>
        <dbReference type="Pfam" id="PF04366"/>
    </source>
</evidence>
<dbReference type="GO" id="GO:0051017">
    <property type="term" value="P:actin filament bundle assembly"/>
    <property type="evidence" value="ECO:0007669"/>
    <property type="project" value="TreeGrafter"/>
</dbReference>
<dbReference type="Gene3D" id="3.40.50.150">
    <property type="entry name" value="Vaccinia Virus protein VP39"/>
    <property type="match status" value="1"/>
</dbReference>
<dbReference type="InterPro" id="IPR051702">
    <property type="entry name" value="SH3_domain_YSC84-like"/>
</dbReference>
<keyword evidence="1" id="KW-0489">Methyltransferase</keyword>
<dbReference type="InterPro" id="IPR033643">
    <property type="entry name" value="SYLF_SH3YL1-like"/>
</dbReference>
<dbReference type="Pfam" id="PF05724">
    <property type="entry name" value="TPMT"/>
    <property type="match status" value="1"/>
</dbReference>
<reference evidence="6 7" key="1">
    <citation type="submission" date="2019-04" db="EMBL/GenBank/DDBJ databases">
        <title>Fungal friends and foes A comparative genomics study of 23 Aspergillus species from section Flavi.</title>
        <authorList>
            <consortium name="DOE Joint Genome Institute"/>
            <person name="Kjaerbolling I."/>
            <person name="Vesth T.C."/>
            <person name="Frisvad J.C."/>
            <person name="Nybo J.L."/>
            <person name="Theobald S."/>
            <person name="Kildgaard S."/>
            <person name="Petersen T.I."/>
            <person name="Kuo A."/>
            <person name="Sato A."/>
            <person name="Lyhne E.K."/>
            <person name="Kogle M.E."/>
            <person name="Wiebenga A."/>
            <person name="Kun R.S."/>
            <person name="Lubbers R.J."/>
            <person name="Makela M.R."/>
            <person name="Barry K."/>
            <person name="Chovatia M."/>
            <person name="Clum A."/>
            <person name="Daum C."/>
            <person name="Haridas S."/>
            <person name="He G."/>
            <person name="LaButti K."/>
            <person name="Lipzen A."/>
            <person name="Mondo S."/>
            <person name="Pangilinan J."/>
            <person name="Riley R."/>
            <person name="Salamov A."/>
            <person name="Simmons B.A."/>
            <person name="Magnuson J.K."/>
            <person name="Henrissat B."/>
            <person name="Mortensen U.H."/>
            <person name="Larsen T.O."/>
            <person name="De vries R.P."/>
            <person name="Grigoriev I.V."/>
            <person name="Machida M."/>
            <person name="Baker S.E."/>
            <person name="Andersen M.R."/>
        </authorList>
    </citation>
    <scope>NUCLEOTIDE SEQUENCE [LARGE SCALE GENOMIC DNA]</scope>
    <source>
        <strain evidence="6 7">CBS 117635</strain>
    </source>
</reference>
<dbReference type="GO" id="GO:0030479">
    <property type="term" value="C:actin cortical patch"/>
    <property type="evidence" value="ECO:0007669"/>
    <property type="project" value="TreeGrafter"/>
</dbReference>
<feature type="domain" description="Ysc84 actin-binding" evidence="5">
    <location>
        <begin position="339"/>
        <end position="463"/>
    </location>
</feature>
<keyword evidence="3" id="KW-0949">S-adenosyl-L-methionine</keyword>
<feature type="compositionally biased region" description="Polar residues" evidence="4">
    <location>
        <begin position="475"/>
        <end position="489"/>
    </location>
</feature>